<dbReference type="GO" id="GO:0005886">
    <property type="term" value="C:plasma membrane"/>
    <property type="evidence" value="ECO:0007669"/>
    <property type="project" value="UniProtKB-SubCell"/>
</dbReference>
<dbReference type="Proteomes" id="UP000008707">
    <property type="component" value="Chromosome"/>
</dbReference>
<evidence type="ECO:0000313" key="8">
    <source>
        <dbReference type="EMBL" id="CBV42435.1"/>
    </source>
</evidence>
<accession>E1VCT0</accession>
<feature type="transmembrane region" description="Helical" evidence="7">
    <location>
        <begin position="154"/>
        <end position="179"/>
    </location>
</feature>
<feature type="transmembrane region" description="Helical" evidence="7">
    <location>
        <begin position="229"/>
        <end position="251"/>
    </location>
</feature>
<dbReference type="KEGG" id="hel:HELO_2551"/>
<proteinExistence type="predicted"/>
<dbReference type="STRING" id="768066.HELO_2551"/>
<evidence type="ECO:0000256" key="6">
    <source>
        <dbReference type="SAM" id="MobiDB-lite"/>
    </source>
</evidence>
<keyword evidence="4 7" id="KW-1133">Transmembrane helix</keyword>
<dbReference type="RefSeq" id="WP_013332307.1">
    <property type="nucleotide sequence ID" value="NC_014532.2"/>
</dbReference>
<dbReference type="PANTHER" id="PTHR30213">
    <property type="entry name" value="INNER MEMBRANE PROTEIN YHJD"/>
    <property type="match status" value="1"/>
</dbReference>
<dbReference type="InterPro" id="IPR017039">
    <property type="entry name" value="Virul_fac_BrkB"/>
</dbReference>
<sequence>MIKQSVMTVWTLVRDFVLFWWTVVRDAVKLWLERNAFSYAGSLAFYTLFSLAPTVIIAVTVIGLVLGEDAAQGQIVAQLEGTMGASAAELVQNAVAQSRIQESGLMPTLLGLGALVVGATTVFGQMQFSLNTLWGVTARPSSNSLWIFIKNRTLSLTVVLSIGFILLVSLALGVMVKAMLKAADGLLPFVGFLTNGAEFLVSLALVSALFATIFKVLPDVVLRWRDVLVGAVVTALLFAVGRTAISVYLAYTATASAYGAAGSVVVVLLWVYYSSLILLFGAAFTKCHLVAKGQEVIPRNSAVLVKRELLDEAREERGKRLKMPSWPGRRRKASEASATDDAQRPAQDEASPESTARNSD</sequence>
<feature type="region of interest" description="Disordered" evidence="6">
    <location>
        <begin position="315"/>
        <end position="360"/>
    </location>
</feature>
<dbReference type="PANTHER" id="PTHR30213:SF1">
    <property type="entry name" value="INNER MEMBRANE PROTEIN YHJD"/>
    <property type="match status" value="1"/>
</dbReference>
<reference evidence="9 11" key="4">
    <citation type="submission" date="2023-11" db="EMBL/GenBank/DDBJ databases">
        <title>MicrobeMod: A computational toolkit for identifying prokaryotic methylation and restriction-modification with nanopore sequencing.</title>
        <authorList>
            <person name="Crits-Christoph A."/>
            <person name="Kang S.C."/>
            <person name="Lee H."/>
            <person name="Ostrov N."/>
        </authorList>
    </citation>
    <scope>NUCLEOTIDE SEQUENCE [LARGE SCALE GENOMIC DNA]</scope>
    <source>
        <strain evidence="9 11">ATCC 33173</strain>
    </source>
</reference>
<dbReference type="Pfam" id="PF03631">
    <property type="entry name" value="Virul_fac_BrkB"/>
    <property type="match status" value="1"/>
</dbReference>
<evidence type="ECO:0000256" key="3">
    <source>
        <dbReference type="ARBA" id="ARBA00022692"/>
    </source>
</evidence>
<evidence type="ECO:0000256" key="1">
    <source>
        <dbReference type="ARBA" id="ARBA00004651"/>
    </source>
</evidence>
<dbReference type="eggNOG" id="COG1295">
    <property type="taxonomic scope" value="Bacteria"/>
</dbReference>
<dbReference type="Proteomes" id="UP001322512">
    <property type="component" value="Chromosome"/>
</dbReference>
<dbReference type="GeneID" id="91009870"/>
<feature type="transmembrane region" description="Helical" evidence="7">
    <location>
        <begin position="199"/>
        <end position="217"/>
    </location>
</feature>
<evidence type="ECO:0000313" key="10">
    <source>
        <dbReference type="Proteomes" id="UP000008707"/>
    </source>
</evidence>
<evidence type="ECO:0000256" key="7">
    <source>
        <dbReference type="SAM" id="Phobius"/>
    </source>
</evidence>
<reference evidence="8" key="1">
    <citation type="journal article" date="2010" name="Environ. Microbiol.">
        <title>A blueprint of ectoine metabolism from the genome of the industrial producer Halomonas elongata DSM 2581(T).</title>
        <authorList>
            <person name="Schwibbert K."/>
            <person name="Marin-Sanguino A."/>
            <person name="Bagyan I."/>
            <person name="Heidrich G."/>
            <person name="Lentzen G."/>
            <person name="Seitz H."/>
            <person name="Rampp M."/>
            <person name="Schuster S.C."/>
            <person name="Klenk H.P."/>
            <person name="Pfeiffer F."/>
            <person name="Oesterhelt D."/>
            <person name="Kunte H.J."/>
        </authorList>
    </citation>
    <scope>NUCLEOTIDE SEQUENCE</scope>
    <source>
        <strain evidence="8">Type strain: DSM 2581</strain>
    </source>
</reference>
<protein>
    <submittedName>
        <fullName evidence="8 9">BrkB family protein</fullName>
    </submittedName>
</protein>
<keyword evidence="11" id="KW-1185">Reference proteome</keyword>
<reference evidence="10" key="3">
    <citation type="journal article" date="2011" name="Environ. Microbiol.">
        <title>A blueprint of ectoine metabolism from the genome of the industrial producer Halomonas elongata DSM 2581(T).</title>
        <authorList>
            <person name="Schwibbert K."/>
            <person name="Marin-Sanguino A."/>
            <person name="Bagyan I."/>
            <person name="Heidrich G."/>
            <person name="Lentzen G."/>
            <person name="Seitz H."/>
            <person name="Rampp M."/>
            <person name="Schuster S.C."/>
            <person name="Klenk H.P."/>
            <person name="Pfeiffer F."/>
            <person name="Oesterhelt D."/>
            <person name="Kunte H.J."/>
        </authorList>
    </citation>
    <scope>NUCLEOTIDE SEQUENCE [LARGE SCALE GENOMIC DNA]</scope>
    <source>
        <strain evidence="10">ATCC 33173 / DSM 2581 / NBRC 15536 / NCIMB 2198 / 1H9</strain>
    </source>
</reference>
<evidence type="ECO:0000313" key="9">
    <source>
        <dbReference type="EMBL" id="WPU48584.1"/>
    </source>
</evidence>
<keyword evidence="3 7" id="KW-0812">Transmembrane</keyword>
<feature type="transmembrane region" description="Helical" evidence="7">
    <location>
        <begin position="43"/>
        <end position="66"/>
    </location>
</feature>
<feature type="transmembrane region" description="Helical" evidence="7">
    <location>
        <begin position="257"/>
        <end position="284"/>
    </location>
</feature>
<keyword evidence="2" id="KW-1003">Cell membrane</keyword>
<name>E1VCT0_HALED</name>
<reference evidence="8" key="2">
    <citation type="submission" date="2010-05" db="EMBL/GenBank/DDBJ databases">
        <title>Revision and reannotation of the Halomonas elongata DSM 2581(T) genome.</title>
        <authorList>
            <person name="Pfeiffer F."/>
            <person name="Bagyan I."/>
            <person name="Alfaro-Espinoza G."/>
            <person name="Zamora-Lagos M.A."/>
            <person name="Habermann B."/>
            <person name="Oesterhelt D."/>
            <person name="Kunte H.J."/>
        </authorList>
    </citation>
    <scope>NUCLEOTIDE SEQUENCE</scope>
    <source>
        <strain evidence="8">Type strain: DSM 2581</strain>
    </source>
</reference>
<comment type="subcellular location">
    <subcellularLocation>
        <location evidence="1">Cell membrane</location>
        <topology evidence="1">Multi-pass membrane protein</topology>
    </subcellularLocation>
</comment>
<dbReference type="AlphaFoldDB" id="E1VCT0"/>
<evidence type="ECO:0000256" key="4">
    <source>
        <dbReference type="ARBA" id="ARBA00022989"/>
    </source>
</evidence>
<evidence type="ECO:0000313" key="11">
    <source>
        <dbReference type="Proteomes" id="UP001322512"/>
    </source>
</evidence>
<dbReference type="EMBL" id="CP139472">
    <property type="protein sequence ID" value="WPU48584.1"/>
    <property type="molecule type" value="Genomic_DNA"/>
</dbReference>
<keyword evidence="5 7" id="KW-0472">Membrane</keyword>
<feature type="transmembrane region" description="Helical" evidence="7">
    <location>
        <begin position="7"/>
        <end position="23"/>
    </location>
</feature>
<dbReference type="NCBIfam" id="TIGR00765">
    <property type="entry name" value="yihY_not_rbn"/>
    <property type="match status" value="1"/>
</dbReference>
<evidence type="ECO:0000256" key="2">
    <source>
        <dbReference type="ARBA" id="ARBA00022475"/>
    </source>
</evidence>
<organism evidence="8 10">
    <name type="scientific">Halomonas elongata (strain ATCC 33173 / DSM 2581 / NBRC 15536 / NCIMB 2198 / 1H9)</name>
    <dbReference type="NCBI Taxonomy" id="768066"/>
    <lineage>
        <taxon>Bacteria</taxon>
        <taxon>Pseudomonadati</taxon>
        <taxon>Pseudomonadota</taxon>
        <taxon>Gammaproteobacteria</taxon>
        <taxon>Oceanospirillales</taxon>
        <taxon>Halomonadaceae</taxon>
        <taxon>Halomonas</taxon>
    </lineage>
</organism>
<gene>
    <name evidence="8" type="ordered locus">HELO_2551</name>
    <name evidence="9" type="ORF">SR933_06750</name>
</gene>
<evidence type="ECO:0000256" key="5">
    <source>
        <dbReference type="ARBA" id="ARBA00023136"/>
    </source>
</evidence>
<dbReference type="HOGENOM" id="CLU_045539_5_1_6"/>
<dbReference type="EMBL" id="FN869568">
    <property type="protein sequence ID" value="CBV42435.1"/>
    <property type="molecule type" value="Genomic_DNA"/>
</dbReference>